<feature type="region of interest" description="Disordered" evidence="3">
    <location>
        <begin position="1"/>
        <end position="30"/>
    </location>
</feature>
<dbReference type="EMBL" id="JARXVC010000008">
    <property type="protein sequence ID" value="MDH6282001.1"/>
    <property type="molecule type" value="Genomic_DNA"/>
</dbReference>
<name>A0ABT6MCF4_9NOCA</name>
<reference evidence="5 6" key="1">
    <citation type="submission" date="2023-04" db="EMBL/GenBank/DDBJ databases">
        <title>Forest soil microbial communities from Buena Vista Peninsula, Colon Province, Panama.</title>
        <authorList>
            <person name="Bouskill N."/>
        </authorList>
    </citation>
    <scope>NUCLEOTIDE SEQUENCE [LARGE SCALE GENOMIC DNA]</scope>
    <source>
        <strain evidence="5 6">CFH S0262</strain>
    </source>
</reference>
<comment type="caution">
    <text evidence="5">The sequence shown here is derived from an EMBL/GenBank/DDBJ whole genome shotgun (WGS) entry which is preliminary data.</text>
</comment>
<dbReference type="Gene3D" id="3.50.50.60">
    <property type="entry name" value="FAD/NAD(P)-binding domain"/>
    <property type="match status" value="1"/>
</dbReference>
<keyword evidence="1" id="KW-0285">Flavoprotein</keyword>
<evidence type="ECO:0000313" key="6">
    <source>
        <dbReference type="Proteomes" id="UP001160334"/>
    </source>
</evidence>
<evidence type="ECO:0000259" key="4">
    <source>
        <dbReference type="Pfam" id="PF00890"/>
    </source>
</evidence>
<dbReference type="InterPro" id="IPR036188">
    <property type="entry name" value="FAD/NAD-bd_sf"/>
</dbReference>
<keyword evidence="6" id="KW-1185">Reference proteome</keyword>
<evidence type="ECO:0000256" key="1">
    <source>
        <dbReference type="ARBA" id="ARBA00022630"/>
    </source>
</evidence>
<dbReference type="InterPro" id="IPR003953">
    <property type="entry name" value="FAD-dep_OxRdtase_2_FAD-bd"/>
</dbReference>
<dbReference type="Gene3D" id="3.90.700.10">
    <property type="entry name" value="Succinate dehydrogenase/fumarate reductase flavoprotein, catalytic domain"/>
    <property type="match status" value="1"/>
</dbReference>
<gene>
    <name evidence="5" type="ORF">M2280_003224</name>
</gene>
<organism evidence="5 6">
    <name type="scientific">Prescottella agglutinans</name>
    <dbReference type="NCBI Taxonomy" id="1644129"/>
    <lineage>
        <taxon>Bacteria</taxon>
        <taxon>Bacillati</taxon>
        <taxon>Actinomycetota</taxon>
        <taxon>Actinomycetes</taxon>
        <taxon>Mycobacteriales</taxon>
        <taxon>Nocardiaceae</taxon>
        <taxon>Prescottella</taxon>
    </lineage>
</organism>
<evidence type="ECO:0000256" key="3">
    <source>
        <dbReference type="SAM" id="MobiDB-lite"/>
    </source>
</evidence>
<feature type="domain" description="FAD-dependent oxidoreductase 2 FAD-binding" evidence="4">
    <location>
        <begin position="31"/>
        <end position="78"/>
    </location>
</feature>
<dbReference type="Pfam" id="PF00890">
    <property type="entry name" value="FAD_binding_2"/>
    <property type="match status" value="1"/>
</dbReference>
<evidence type="ECO:0000313" key="5">
    <source>
        <dbReference type="EMBL" id="MDH6282001.1"/>
    </source>
</evidence>
<dbReference type="Proteomes" id="UP001160334">
    <property type="component" value="Unassembled WGS sequence"/>
</dbReference>
<accession>A0ABT6MCF4</accession>
<sequence length="99" mass="10221">MDPSDGAVQGPPPDSGRGNEPYDGYFNADGNPLVPLEQGPFYAAQFGISDLGTKGGLVTDTTARVLDTSGSVILGLYASAHGSEPLTANHWGRNNNSTV</sequence>
<dbReference type="InterPro" id="IPR027477">
    <property type="entry name" value="Succ_DH/fumarate_Rdtase_cat_sf"/>
</dbReference>
<keyword evidence="2" id="KW-0560">Oxidoreductase</keyword>
<protein>
    <recommendedName>
        <fullName evidence="4">FAD-dependent oxidoreductase 2 FAD-binding domain-containing protein</fullName>
    </recommendedName>
</protein>
<evidence type="ECO:0000256" key="2">
    <source>
        <dbReference type="ARBA" id="ARBA00023002"/>
    </source>
</evidence>
<proteinExistence type="predicted"/>